<feature type="domain" description="SPIN-DOC-like zinc-finger" evidence="1">
    <location>
        <begin position="34"/>
        <end position="75"/>
    </location>
</feature>
<name>A0A6A4S281_SCOMX</name>
<evidence type="ECO:0000313" key="2">
    <source>
        <dbReference type="EMBL" id="KAF0027117.1"/>
    </source>
</evidence>
<reference evidence="2 3" key="1">
    <citation type="submission" date="2019-06" db="EMBL/GenBank/DDBJ databases">
        <title>Draft genomes of female and male turbot (Scophthalmus maximus).</title>
        <authorList>
            <person name="Xu H."/>
            <person name="Xu X.-W."/>
            <person name="Shao C."/>
            <person name="Chen S."/>
        </authorList>
    </citation>
    <scope>NUCLEOTIDE SEQUENCE [LARGE SCALE GENOMIC DNA]</scope>
    <source>
        <strain evidence="2">Ysfricsl-2016a</strain>
        <tissue evidence="2">Blood</tissue>
    </source>
</reference>
<gene>
    <name evidence="2" type="ORF">F2P81_019858</name>
</gene>
<dbReference type="InterPro" id="IPR040647">
    <property type="entry name" value="SPIN-DOC_Znf-C2H2"/>
</dbReference>
<dbReference type="AlphaFoldDB" id="A0A6A4S281"/>
<organism evidence="2 3">
    <name type="scientific">Scophthalmus maximus</name>
    <name type="common">Turbot</name>
    <name type="synonym">Psetta maxima</name>
    <dbReference type="NCBI Taxonomy" id="52904"/>
    <lineage>
        <taxon>Eukaryota</taxon>
        <taxon>Metazoa</taxon>
        <taxon>Chordata</taxon>
        <taxon>Craniata</taxon>
        <taxon>Vertebrata</taxon>
        <taxon>Euteleostomi</taxon>
        <taxon>Actinopterygii</taxon>
        <taxon>Neopterygii</taxon>
        <taxon>Teleostei</taxon>
        <taxon>Neoteleostei</taxon>
        <taxon>Acanthomorphata</taxon>
        <taxon>Carangaria</taxon>
        <taxon>Pleuronectiformes</taxon>
        <taxon>Pleuronectoidei</taxon>
        <taxon>Scophthalmidae</taxon>
        <taxon>Scophthalmus</taxon>
    </lineage>
</organism>
<evidence type="ECO:0000313" key="3">
    <source>
        <dbReference type="Proteomes" id="UP000438429"/>
    </source>
</evidence>
<dbReference type="Pfam" id="PF18658">
    <property type="entry name" value="zf-C2H2_12"/>
    <property type="match status" value="1"/>
</dbReference>
<protein>
    <recommendedName>
        <fullName evidence="1">SPIN-DOC-like zinc-finger domain-containing protein</fullName>
    </recommendedName>
</protein>
<evidence type="ECO:0000259" key="1">
    <source>
        <dbReference type="Pfam" id="PF18658"/>
    </source>
</evidence>
<proteinExistence type="predicted"/>
<dbReference type="EMBL" id="VEVO01000018">
    <property type="protein sequence ID" value="KAF0027117.1"/>
    <property type="molecule type" value="Genomic_DNA"/>
</dbReference>
<dbReference type="Proteomes" id="UP000438429">
    <property type="component" value="Unassembled WGS sequence"/>
</dbReference>
<sequence>MSLSKAKRKVDDEHRLFQENSEVDYYDYFLFEFRGNATCLICRKKIAVLKDHNVKQHYSTKHAEEYSKYQGEARSKQAAQLKKGLSIQQNLFQMVSKEADSAVKASFVEEIDAAYGDVLYFTEVEVGKCEVSLWKMEYSVGYRGGSAAVGEVSMLIIKFQIGITMRHFNGALWLRTSFAAVFGPRLTMTVTM</sequence>
<accession>A0A6A4S281</accession>
<dbReference type="PANTHER" id="PTHR45913:SF5">
    <property type="entry name" value="GENERAL TRANSCRIPTION FACTOR II-I REPEAT DOMAIN-CONTAINING PROTEIN 2A-LIKE PROTEIN"/>
    <property type="match status" value="1"/>
</dbReference>
<comment type="caution">
    <text evidence="2">The sequence shown here is derived from an EMBL/GenBank/DDBJ whole genome shotgun (WGS) entry which is preliminary data.</text>
</comment>
<dbReference type="PANTHER" id="PTHR45913">
    <property type="entry name" value="EPM2A-INTERACTING PROTEIN 1"/>
    <property type="match status" value="1"/>
</dbReference>